<evidence type="ECO:0000313" key="2">
    <source>
        <dbReference type="EMBL" id="PSC04256.1"/>
    </source>
</evidence>
<keyword evidence="1" id="KW-0143">Chaperone</keyword>
<sequence length="212" mass="22869">MRENSQDGLVASTDPAAAIGAARAGEYALLSTLLLTPPDADLLERLSRLGGGASELGRAHEALAAAAASRAPTEVEREHFELFVGVGRGTLVPYASYYLTGFLQERPLARLRQDLAAAGLEREAGCAEPEDHIGVLCEAMSRLVRRSPLGDAVQRTMFERHIATWAPQFFDDLGRAEQARFYRSVADVGRVFLQVEAAAFRFATPDPAVGEV</sequence>
<dbReference type="InterPro" id="IPR020945">
    <property type="entry name" value="DMSO/NO3_reduct_chaperone"/>
</dbReference>
<dbReference type="Pfam" id="PF02613">
    <property type="entry name" value="Nitrate_red_del"/>
    <property type="match status" value="1"/>
</dbReference>
<gene>
    <name evidence="2" type="ORF">SLNSH_14785</name>
</gene>
<reference evidence="3" key="1">
    <citation type="submission" date="2018-03" db="EMBL/GenBank/DDBJ databases">
        <authorList>
            <person name="Sun L."/>
            <person name="Liu H."/>
            <person name="Chen W."/>
            <person name="Huang K."/>
            <person name="Liu W."/>
            <person name="Gao X."/>
        </authorList>
    </citation>
    <scope>NUCLEOTIDE SEQUENCE [LARGE SCALE GENOMIC DNA]</scope>
    <source>
        <strain evidence="3">SH9</strain>
    </source>
</reference>
<comment type="caution">
    <text evidence="2">The sequence shown here is derived from an EMBL/GenBank/DDBJ whole genome shotgun (WGS) entry which is preliminary data.</text>
</comment>
<evidence type="ECO:0000256" key="1">
    <source>
        <dbReference type="ARBA" id="ARBA00023186"/>
    </source>
</evidence>
<proteinExistence type="predicted"/>
<dbReference type="InterPro" id="IPR036411">
    <property type="entry name" value="TorD-like_sf"/>
</dbReference>
<name>A0A2T1HRI7_9HYPH</name>
<dbReference type="Proteomes" id="UP000239772">
    <property type="component" value="Unassembled WGS sequence"/>
</dbReference>
<evidence type="ECO:0000313" key="3">
    <source>
        <dbReference type="Proteomes" id="UP000239772"/>
    </source>
</evidence>
<dbReference type="AlphaFoldDB" id="A0A2T1HRI7"/>
<dbReference type="RefSeq" id="WP_106337782.1">
    <property type="nucleotide sequence ID" value="NZ_PVZS01000015.1"/>
</dbReference>
<dbReference type="SUPFAM" id="SSF89155">
    <property type="entry name" value="TorD-like"/>
    <property type="match status" value="1"/>
</dbReference>
<accession>A0A2T1HRI7</accession>
<dbReference type="PANTHER" id="PTHR34227:SF1">
    <property type="entry name" value="DIMETHYL SULFOXIDE REDUCTASE CHAPERONE-RELATED"/>
    <property type="match status" value="1"/>
</dbReference>
<organism evidence="2 3">
    <name type="scientific">Alsobacter soli</name>
    <dbReference type="NCBI Taxonomy" id="2109933"/>
    <lineage>
        <taxon>Bacteria</taxon>
        <taxon>Pseudomonadati</taxon>
        <taxon>Pseudomonadota</taxon>
        <taxon>Alphaproteobacteria</taxon>
        <taxon>Hyphomicrobiales</taxon>
        <taxon>Alsobacteraceae</taxon>
        <taxon>Alsobacter</taxon>
    </lineage>
</organism>
<keyword evidence="3" id="KW-1185">Reference proteome</keyword>
<dbReference type="OrthoDB" id="8526323at2"/>
<dbReference type="Gene3D" id="1.10.3480.10">
    <property type="entry name" value="TorD-like"/>
    <property type="match status" value="1"/>
</dbReference>
<protein>
    <submittedName>
        <fullName evidence="2">Molecular chaperone TorD</fullName>
    </submittedName>
</protein>
<dbReference type="EMBL" id="PVZS01000015">
    <property type="protein sequence ID" value="PSC04256.1"/>
    <property type="molecule type" value="Genomic_DNA"/>
</dbReference>
<dbReference type="PANTHER" id="PTHR34227">
    <property type="entry name" value="CHAPERONE PROTEIN YCDY"/>
    <property type="match status" value="1"/>
</dbReference>
<dbReference type="InterPro" id="IPR050289">
    <property type="entry name" value="TorD/DmsD_chaperones"/>
</dbReference>